<dbReference type="OrthoDB" id="4382739at2759"/>
<dbReference type="AlphaFoldDB" id="A0A9P5UXV4"/>
<dbReference type="Proteomes" id="UP000748756">
    <property type="component" value="Unassembled WGS sequence"/>
</dbReference>
<organism evidence="2 3">
    <name type="scientific">Linnemannia schmuckeri</name>
    <dbReference type="NCBI Taxonomy" id="64567"/>
    <lineage>
        <taxon>Eukaryota</taxon>
        <taxon>Fungi</taxon>
        <taxon>Fungi incertae sedis</taxon>
        <taxon>Mucoromycota</taxon>
        <taxon>Mortierellomycotina</taxon>
        <taxon>Mortierellomycetes</taxon>
        <taxon>Mortierellales</taxon>
        <taxon>Mortierellaceae</taxon>
        <taxon>Linnemannia</taxon>
    </lineage>
</organism>
<sequence>PLFTRLLNGIFNYFISTAPAHPIGFDPIKFAAAFTALKYSDNNNQVRRLFIFATQNQFPSPEQFVYDVLPMFYRAFEIPYAIHNGLPVLTREGFHALFLMDTLGDPD</sequence>
<dbReference type="EMBL" id="JAAAUQ010002343">
    <property type="protein sequence ID" value="KAF9124664.1"/>
    <property type="molecule type" value="Genomic_DNA"/>
</dbReference>
<evidence type="ECO:0000313" key="3">
    <source>
        <dbReference type="Proteomes" id="UP000748756"/>
    </source>
</evidence>
<feature type="domain" description="DUF7514" evidence="1">
    <location>
        <begin position="2"/>
        <end position="107"/>
    </location>
</feature>
<feature type="non-terminal residue" evidence="2">
    <location>
        <position position="107"/>
    </location>
</feature>
<dbReference type="Pfam" id="PF24355">
    <property type="entry name" value="DUF7514"/>
    <property type="match status" value="1"/>
</dbReference>
<evidence type="ECO:0000259" key="1">
    <source>
        <dbReference type="Pfam" id="PF24355"/>
    </source>
</evidence>
<proteinExistence type="predicted"/>
<evidence type="ECO:0000313" key="2">
    <source>
        <dbReference type="EMBL" id="KAF9124664.1"/>
    </source>
</evidence>
<comment type="caution">
    <text evidence="2">The sequence shown here is derived from an EMBL/GenBank/DDBJ whole genome shotgun (WGS) entry which is preliminary data.</text>
</comment>
<reference evidence="2" key="1">
    <citation type="journal article" date="2020" name="Fungal Divers.">
        <title>Resolving the Mortierellaceae phylogeny through synthesis of multi-gene phylogenetics and phylogenomics.</title>
        <authorList>
            <person name="Vandepol N."/>
            <person name="Liber J."/>
            <person name="Desiro A."/>
            <person name="Na H."/>
            <person name="Kennedy M."/>
            <person name="Barry K."/>
            <person name="Grigoriev I.V."/>
            <person name="Miller A.N."/>
            <person name="O'Donnell K."/>
            <person name="Stajich J.E."/>
            <person name="Bonito G."/>
        </authorList>
    </citation>
    <scope>NUCLEOTIDE SEQUENCE</scope>
    <source>
        <strain evidence="2">NRRL 6426</strain>
    </source>
</reference>
<keyword evidence="3" id="KW-1185">Reference proteome</keyword>
<accession>A0A9P5UXV4</accession>
<gene>
    <name evidence="2" type="ORF">BG015_005048</name>
</gene>
<feature type="non-terminal residue" evidence="2">
    <location>
        <position position="1"/>
    </location>
</feature>
<name>A0A9P5UXV4_9FUNG</name>
<dbReference type="InterPro" id="IPR055936">
    <property type="entry name" value="DUF7514"/>
</dbReference>
<protein>
    <recommendedName>
        <fullName evidence="1">DUF7514 domain-containing protein</fullName>
    </recommendedName>
</protein>